<organism evidence="3 4">
    <name type="scientific">Geodia barretti</name>
    <name type="common">Barrett's horny sponge</name>
    <dbReference type="NCBI Taxonomy" id="519541"/>
    <lineage>
        <taxon>Eukaryota</taxon>
        <taxon>Metazoa</taxon>
        <taxon>Porifera</taxon>
        <taxon>Demospongiae</taxon>
        <taxon>Heteroscleromorpha</taxon>
        <taxon>Tetractinellida</taxon>
        <taxon>Astrophorina</taxon>
        <taxon>Geodiidae</taxon>
        <taxon>Geodia</taxon>
    </lineage>
</organism>
<sequence length="204" mass="22099">MADVLARSGLPRTGIGEPGARRRNGPPDGLHRPGDARCGQIGAGYVPDARRGQLALPMAVAEAPAAGGCEGPVGDNAGRIRHDGALPGWSHHGTARHELRGVHSSDTLQSCCEGDVVRVAGRVVRRQRPLARAVFLTLEDEFGLIPVAVWEQRWETLKHVLRRPLVVIEGEISRRDNTLNVMAERAWPLRADLALHAGSGHDWR</sequence>
<dbReference type="EMBL" id="CASHTH010000378">
    <property type="protein sequence ID" value="CAI7999500.1"/>
    <property type="molecule type" value="Genomic_DNA"/>
</dbReference>
<feature type="region of interest" description="Disordered" evidence="1">
    <location>
        <begin position="1"/>
        <end position="34"/>
    </location>
</feature>
<feature type="domain" description="OB" evidence="2">
    <location>
        <begin position="117"/>
        <end position="187"/>
    </location>
</feature>
<protein>
    <submittedName>
        <fullName evidence="3">Error-prone DNA polymerase</fullName>
    </submittedName>
</protein>
<evidence type="ECO:0000256" key="1">
    <source>
        <dbReference type="SAM" id="MobiDB-lite"/>
    </source>
</evidence>
<evidence type="ECO:0000313" key="4">
    <source>
        <dbReference type="Proteomes" id="UP001174909"/>
    </source>
</evidence>
<evidence type="ECO:0000313" key="3">
    <source>
        <dbReference type="EMBL" id="CAI7999500.1"/>
    </source>
</evidence>
<keyword evidence="4" id="KW-1185">Reference proteome</keyword>
<dbReference type="CDD" id="cd04485">
    <property type="entry name" value="DnaE_OBF"/>
    <property type="match status" value="1"/>
</dbReference>
<dbReference type="AlphaFoldDB" id="A0AA35R0K4"/>
<dbReference type="Proteomes" id="UP001174909">
    <property type="component" value="Unassembled WGS sequence"/>
</dbReference>
<reference evidence="3" key="1">
    <citation type="submission" date="2023-03" db="EMBL/GenBank/DDBJ databases">
        <authorList>
            <person name="Steffen K."/>
            <person name="Cardenas P."/>
        </authorList>
    </citation>
    <scope>NUCLEOTIDE SEQUENCE</scope>
</reference>
<dbReference type="GO" id="GO:0003676">
    <property type="term" value="F:nucleic acid binding"/>
    <property type="evidence" value="ECO:0007669"/>
    <property type="project" value="InterPro"/>
</dbReference>
<dbReference type="Pfam" id="PF01336">
    <property type="entry name" value="tRNA_anti-codon"/>
    <property type="match status" value="1"/>
</dbReference>
<gene>
    <name evidence="3" type="ORF">GBAR_LOCUS2734</name>
</gene>
<name>A0AA35R0K4_GEOBA</name>
<proteinExistence type="predicted"/>
<evidence type="ECO:0000259" key="2">
    <source>
        <dbReference type="Pfam" id="PF01336"/>
    </source>
</evidence>
<dbReference type="InterPro" id="IPR012340">
    <property type="entry name" value="NA-bd_OB-fold"/>
</dbReference>
<dbReference type="InterPro" id="IPR004365">
    <property type="entry name" value="NA-bd_OB_tRNA"/>
</dbReference>
<comment type="caution">
    <text evidence="3">The sequence shown here is derived from an EMBL/GenBank/DDBJ whole genome shotgun (WGS) entry which is preliminary data.</text>
</comment>
<accession>A0AA35R0K4</accession>
<dbReference type="Gene3D" id="2.40.50.140">
    <property type="entry name" value="Nucleic acid-binding proteins"/>
    <property type="match status" value="1"/>
</dbReference>